<accession>A0A7S1Y4X3</accession>
<evidence type="ECO:0000256" key="5">
    <source>
        <dbReference type="SAM" id="MobiDB-lite"/>
    </source>
</evidence>
<evidence type="ECO:0000313" key="7">
    <source>
        <dbReference type="EMBL" id="CAD9277352.1"/>
    </source>
</evidence>
<keyword evidence="2" id="KW-0808">Transferase</keyword>
<dbReference type="AlphaFoldDB" id="A0A7S1Y4X3"/>
<gene>
    <name evidence="7" type="ORF">GOCE00092_LOCUS6261</name>
</gene>
<keyword evidence="4" id="KW-1015">Disulfide bond</keyword>
<evidence type="ECO:0000256" key="4">
    <source>
        <dbReference type="ARBA" id="ARBA00023157"/>
    </source>
</evidence>
<proteinExistence type="predicted"/>
<feature type="region of interest" description="Disordered" evidence="5">
    <location>
        <begin position="168"/>
        <end position="199"/>
    </location>
</feature>
<dbReference type="EMBL" id="HBGK01012072">
    <property type="protein sequence ID" value="CAD9277352.1"/>
    <property type="molecule type" value="Transcribed_RNA"/>
</dbReference>
<dbReference type="GO" id="GO:0016020">
    <property type="term" value="C:membrane"/>
    <property type="evidence" value="ECO:0007669"/>
    <property type="project" value="UniProtKB-SubCell"/>
</dbReference>
<name>A0A7S1Y4X3_9STRA</name>
<organism evidence="7">
    <name type="scientific">Grammatophora oceanica</name>
    <dbReference type="NCBI Taxonomy" id="210454"/>
    <lineage>
        <taxon>Eukaryota</taxon>
        <taxon>Sar</taxon>
        <taxon>Stramenopiles</taxon>
        <taxon>Ochrophyta</taxon>
        <taxon>Bacillariophyta</taxon>
        <taxon>Fragilariophyceae</taxon>
        <taxon>Fragilariophycidae</taxon>
        <taxon>Rhabdonematales</taxon>
        <taxon>Grammatophoraceae</taxon>
        <taxon>Grammatophora</taxon>
    </lineage>
</organism>
<protein>
    <recommendedName>
        <fullName evidence="6">Glycosyl transferase 64 domain-containing protein</fullName>
    </recommendedName>
</protein>
<feature type="domain" description="Glycosyl transferase 64" evidence="6">
    <location>
        <begin position="2"/>
        <end position="83"/>
    </location>
</feature>
<dbReference type="InterPro" id="IPR004263">
    <property type="entry name" value="Exostosin"/>
</dbReference>
<dbReference type="Pfam" id="PF09258">
    <property type="entry name" value="Glyco_transf_64"/>
    <property type="match status" value="1"/>
</dbReference>
<sequence>MPRSIYDKVAQNFNCEDIAMSFLVSSLSTPPPTSSIVKPPLLADFWAVRSMIKLYTESKISAGSSHKAIRDECVDEFATTLGLKGKLHHAKLKHSDNYEYGDRISIITTTKEQQPPPPRQVAFQKLLETWKHDMSKNEVVKQWTMLKAMASKDAYLAGLLEGTDPWKERWKHKGSKEEVAPPEEQEDEEGHKEGDLVLPHVDVIVEEEGETR</sequence>
<dbReference type="GO" id="GO:0016757">
    <property type="term" value="F:glycosyltransferase activity"/>
    <property type="evidence" value="ECO:0007669"/>
    <property type="project" value="InterPro"/>
</dbReference>
<evidence type="ECO:0000259" key="6">
    <source>
        <dbReference type="Pfam" id="PF09258"/>
    </source>
</evidence>
<dbReference type="PANTHER" id="PTHR48261">
    <property type="entry name" value="ACETYLGLUCOSAMINYLTRANSFERASE"/>
    <property type="match status" value="1"/>
</dbReference>
<reference evidence="7" key="1">
    <citation type="submission" date="2021-01" db="EMBL/GenBank/DDBJ databases">
        <authorList>
            <person name="Corre E."/>
            <person name="Pelletier E."/>
            <person name="Niang G."/>
            <person name="Scheremetjew M."/>
            <person name="Finn R."/>
            <person name="Kale V."/>
            <person name="Holt S."/>
            <person name="Cochrane G."/>
            <person name="Meng A."/>
            <person name="Brown T."/>
            <person name="Cohen L."/>
        </authorList>
    </citation>
    <scope>NUCLEOTIDE SEQUENCE</scope>
    <source>
        <strain evidence="7">CCMP 410</strain>
    </source>
</reference>
<evidence type="ECO:0000256" key="3">
    <source>
        <dbReference type="ARBA" id="ARBA00023136"/>
    </source>
</evidence>
<keyword evidence="3" id="KW-0472">Membrane</keyword>
<dbReference type="InterPro" id="IPR015338">
    <property type="entry name" value="GT64_dom"/>
</dbReference>
<dbReference type="Gene3D" id="3.90.550.10">
    <property type="entry name" value="Spore Coat Polysaccharide Biosynthesis Protein SpsA, Chain A"/>
    <property type="match status" value="1"/>
</dbReference>
<dbReference type="InterPro" id="IPR029044">
    <property type="entry name" value="Nucleotide-diphossugar_trans"/>
</dbReference>
<dbReference type="PANTHER" id="PTHR48261:SF2">
    <property type="entry name" value="ACETYLGLUCOSAMINYLTRANSFERASE"/>
    <property type="match status" value="1"/>
</dbReference>
<evidence type="ECO:0000256" key="2">
    <source>
        <dbReference type="ARBA" id="ARBA00022679"/>
    </source>
</evidence>
<comment type="subcellular location">
    <subcellularLocation>
        <location evidence="1">Membrane</location>
    </subcellularLocation>
</comment>
<evidence type="ECO:0000256" key="1">
    <source>
        <dbReference type="ARBA" id="ARBA00004370"/>
    </source>
</evidence>